<dbReference type="Gene3D" id="3.40.50.2300">
    <property type="match status" value="1"/>
</dbReference>
<dbReference type="EMBL" id="AHBZ03000027">
    <property type="protein sequence ID" value="KAF7765100.1"/>
    <property type="molecule type" value="Genomic_DNA"/>
</dbReference>
<feature type="domain" description="Response regulatory" evidence="8">
    <location>
        <begin position="626"/>
        <end position="742"/>
    </location>
</feature>
<dbReference type="InterPro" id="IPR036890">
    <property type="entry name" value="HATPase_C_sf"/>
</dbReference>
<reference evidence="9" key="2">
    <citation type="submission" date="2015-03" db="EMBL/GenBank/DDBJ databases">
        <title>Genome sequence of Pseudoalteromonas citrea.</title>
        <authorList>
            <person name="Xie B.-B."/>
            <person name="Rong J.-C."/>
            <person name="Qin Q.-L."/>
            <person name="Zhang Y.-Z."/>
        </authorList>
    </citation>
    <scope>NUCLEOTIDE SEQUENCE</scope>
    <source>
        <strain evidence="9">DSM 8771</strain>
    </source>
</reference>
<dbReference type="SUPFAM" id="SSF47384">
    <property type="entry name" value="Homodimeric domain of signal transducing histidine kinase"/>
    <property type="match status" value="1"/>
</dbReference>
<evidence type="ECO:0000256" key="6">
    <source>
        <dbReference type="SAM" id="Phobius"/>
    </source>
</evidence>
<dbReference type="CDD" id="cd00082">
    <property type="entry name" value="HisKA"/>
    <property type="match status" value="1"/>
</dbReference>
<dbReference type="InterPro" id="IPR003594">
    <property type="entry name" value="HATPase_dom"/>
</dbReference>
<dbReference type="CDD" id="cd16922">
    <property type="entry name" value="HATPase_EvgS-ArcB-TorS-like"/>
    <property type="match status" value="1"/>
</dbReference>
<dbReference type="EC" id="2.7.13.3" evidence="2"/>
<keyword evidence="3 5" id="KW-0597">Phosphoprotein</keyword>
<dbReference type="SMART" id="SM00448">
    <property type="entry name" value="REC"/>
    <property type="match status" value="1"/>
</dbReference>
<dbReference type="InterPro" id="IPR011006">
    <property type="entry name" value="CheY-like_superfamily"/>
</dbReference>
<dbReference type="SMART" id="SM00388">
    <property type="entry name" value="HisKA"/>
    <property type="match status" value="1"/>
</dbReference>
<dbReference type="PRINTS" id="PR00344">
    <property type="entry name" value="BCTRLSENSOR"/>
</dbReference>
<dbReference type="AlphaFoldDB" id="A0AAD4AFP5"/>
<dbReference type="SMART" id="SM00387">
    <property type="entry name" value="HATPase_c"/>
    <property type="match status" value="1"/>
</dbReference>
<dbReference type="SUPFAM" id="SSF52172">
    <property type="entry name" value="CheY-like"/>
    <property type="match status" value="1"/>
</dbReference>
<keyword evidence="6" id="KW-0472">Membrane</keyword>
<evidence type="ECO:0000256" key="3">
    <source>
        <dbReference type="ARBA" id="ARBA00022553"/>
    </source>
</evidence>
<comment type="catalytic activity">
    <reaction evidence="1">
        <text>ATP + protein L-histidine = ADP + protein N-phospho-L-histidine.</text>
        <dbReference type="EC" id="2.7.13.3"/>
    </reaction>
</comment>
<dbReference type="InterPro" id="IPR036097">
    <property type="entry name" value="HisK_dim/P_sf"/>
</dbReference>
<dbReference type="InterPro" id="IPR005467">
    <property type="entry name" value="His_kinase_dom"/>
</dbReference>
<dbReference type="Gene3D" id="1.10.287.130">
    <property type="match status" value="1"/>
</dbReference>
<dbReference type="InterPro" id="IPR003661">
    <property type="entry name" value="HisK_dim/P_dom"/>
</dbReference>
<evidence type="ECO:0000256" key="2">
    <source>
        <dbReference type="ARBA" id="ARBA00012438"/>
    </source>
</evidence>
<gene>
    <name evidence="9" type="ORF">PCIT_b1245</name>
</gene>
<dbReference type="PANTHER" id="PTHR45339">
    <property type="entry name" value="HYBRID SIGNAL TRANSDUCTION HISTIDINE KINASE J"/>
    <property type="match status" value="1"/>
</dbReference>
<keyword evidence="6" id="KW-0812">Transmembrane</keyword>
<dbReference type="Gene3D" id="3.30.565.10">
    <property type="entry name" value="Histidine kinase-like ATPase, C-terminal domain"/>
    <property type="match status" value="1"/>
</dbReference>
<keyword evidence="4" id="KW-0902">Two-component regulatory system</keyword>
<dbReference type="InterPro" id="IPR001789">
    <property type="entry name" value="Sig_transdc_resp-reg_receiver"/>
</dbReference>
<keyword evidence="6" id="KW-1133">Transmembrane helix</keyword>
<dbReference type="GO" id="GO:0000155">
    <property type="term" value="F:phosphorelay sensor kinase activity"/>
    <property type="evidence" value="ECO:0007669"/>
    <property type="project" value="InterPro"/>
</dbReference>
<dbReference type="Proteomes" id="UP000016487">
    <property type="component" value="Unassembled WGS sequence"/>
</dbReference>
<dbReference type="CDD" id="cd17546">
    <property type="entry name" value="REC_hyHK_CKI1_RcsC-like"/>
    <property type="match status" value="1"/>
</dbReference>
<dbReference type="FunFam" id="3.30.565.10:FF:000010">
    <property type="entry name" value="Sensor histidine kinase RcsC"/>
    <property type="match status" value="1"/>
</dbReference>
<dbReference type="PROSITE" id="PS50109">
    <property type="entry name" value="HIS_KIN"/>
    <property type="match status" value="1"/>
</dbReference>
<feature type="transmembrane region" description="Helical" evidence="6">
    <location>
        <begin position="6"/>
        <end position="27"/>
    </location>
</feature>
<dbReference type="PROSITE" id="PS50110">
    <property type="entry name" value="RESPONSE_REGULATORY"/>
    <property type="match status" value="1"/>
</dbReference>
<proteinExistence type="predicted"/>
<dbReference type="RefSeq" id="WP_010366051.1">
    <property type="nucleotide sequence ID" value="NZ_AHBZ03000027.1"/>
</dbReference>
<sequence>MIRDYLLEIIILIFVAYFSITTIDNVVSQNKNYERRALYTELEPAVNALIIETLLINHDKVTYFDKQATWQLTVDKLMLSPYVAPNIAQSWHQLSNTISRYLQIVSVLKTSRKLIEQAKIKSNATTYDDHKEIKLFAKLLSFYNTPNDKNEQDIKHYLAGNPSLFTALYIDERKHQQLKKHILFLISNQHIVDEAIIELTQQALVQQITLQKNIINQSLDDRNLIIIYFIIIIALLFMLLLSVVFRKINNLLRYRSAQAEEASIAKSQFLSNMSHEIRTPMNGILGLSEICLNETQFSKVKSHLRMLDYSTKNLLRIINDILDYSKIEENKLDIEIRNFDLYDIVNHLKATLTKSANDKGLQLLFCINDLGYQYFKGDEGRINQVLLNLLNNAIKFTETGFVKLDIKVVPSMSDQASIIFRVVDTGIGITPEQKSRLFTRFTQAQMSTSRKFGGTGLGLVISKQLAALMGGNIKMRSKSEKGTVFQFQIPVASTNTHRSRRYDAKVCVLLYPELAVRKVLKKQLLYWCYDVKIAHNLKHFNSLIHQLSPADAFIQASLITSSDNIHHAPTTKVHLIGNAHTHGENNTIHTLNLPIVFTDLVANKPQTEPPQLTEKTAKPTQFCNISVLLVEDNPVNQVVSKRLLEQFGVTPKLANNGQLAVELILAQHFDLVLMDIQMPIMDGITATQKIRQHLNSKQLPIIALTANVMESDIDTYLNTGMNAHLAKPIDTQALEQILTQYLTIKDLSA</sequence>
<dbReference type="PANTHER" id="PTHR45339:SF1">
    <property type="entry name" value="HYBRID SIGNAL TRANSDUCTION HISTIDINE KINASE J"/>
    <property type="match status" value="1"/>
</dbReference>
<protein>
    <recommendedName>
        <fullName evidence="2">histidine kinase</fullName>
        <ecNumber evidence="2">2.7.13.3</ecNumber>
    </recommendedName>
</protein>
<reference evidence="9" key="1">
    <citation type="journal article" date="2012" name="J. Bacteriol.">
        <title>Genome sequences of type strains of seven species of the marine bacterium Pseudoalteromonas.</title>
        <authorList>
            <person name="Xie B.B."/>
            <person name="Shu Y.L."/>
            <person name="Qin Q.L."/>
            <person name="Rong J.C."/>
            <person name="Zhang X.Y."/>
            <person name="Chen X.L."/>
            <person name="Shi M."/>
            <person name="He H.L."/>
            <person name="Zhou B.C."/>
            <person name="Zhang Y.Z."/>
        </authorList>
    </citation>
    <scope>NUCLEOTIDE SEQUENCE</scope>
    <source>
        <strain evidence="9">DSM 8771</strain>
    </source>
</reference>
<organism evidence="9 10">
    <name type="scientific">Pseudoalteromonas citrea</name>
    <dbReference type="NCBI Taxonomy" id="43655"/>
    <lineage>
        <taxon>Bacteria</taxon>
        <taxon>Pseudomonadati</taxon>
        <taxon>Pseudomonadota</taxon>
        <taxon>Gammaproteobacteria</taxon>
        <taxon>Alteromonadales</taxon>
        <taxon>Pseudoalteromonadaceae</taxon>
        <taxon>Pseudoalteromonas</taxon>
    </lineage>
</organism>
<dbReference type="Pfam" id="PF02518">
    <property type="entry name" value="HATPase_c"/>
    <property type="match status" value="1"/>
</dbReference>
<evidence type="ECO:0000256" key="5">
    <source>
        <dbReference type="PROSITE-ProRule" id="PRU00169"/>
    </source>
</evidence>
<evidence type="ECO:0000256" key="4">
    <source>
        <dbReference type="ARBA" id="ARBA00023012"/>
    </source>
</evidence>
<feature type="modified residue" description="4-aspartylphosphate" evidence="5">
    <location>
        <position position="675"/>
    </location>
</feature>
<evidence type="ECO:0000259" key="8">
    <source>
        <dbReference type="PROSITE" id="PS50110"/>
    </source>
</evidence>
<dbReference type="Pfam" id="PF00072">
    <property type="entry name" value="Response_reg"/>
    <property type="match status" value="1"/>
</dbReference>
<name>A0AAD4AFP5_9GAMM</name>
<accession>A0AAD4AFP5</accession>
<comment type="caution">
    <text evidence="9">The sequence shown here is derived from an EMBL/GenBank/DDBJ whole genome shotgun (WGS) entry which is preliminary data.</text>
</comment>
<evidence type="ECO:0000256" key="1">
    <source>
        <dbReference type="ARBA" id="ARBA00000085"/>
    </source>
</evidence>
<dbReference type="Pfam" id="PF00512">
    <property type="entry name" value="HisKA"/>
    <property type="match status" value="1"/>
</dbReference>
<feature type="transmembrane region" description="Helical" evidence="6">
    <location>
        <begin position="225"/>
        <end position="245"/>
    </location>
</feature>
<feature type="domain" description="Histidine kinase" evidence="7">
    <location>
        <begin position="272"/>
        <end position="493"/>
    </location>
</feature>
<evidence type="ECO:0000313" key="10">
    <source>
        <dbReference type="Proteomes" id="UP000016487"/>
    </source>
</evidence>
<evidence type="ECO:0000259" key="7">
    <source>
        <dbReference type="PROSITE" id="PS50109"/>
    </source>
</evidence>
<dbReference type="SUPFAM" id="SSF55874">
    <property type="entry name" value="ATPase domain of HSP90 chaperone/DNA topoisomerase II/histidine kinase"/>
    <property type="match status" value="1"/>
</dbReference>
<dbReference type="InterPro" id="IPR004358">
    <property type="entry name" value="Sig_transdc_His_kin-like_C"/>
</dbReference>
<evidence type="ECO:0000313" key="9">
    <source>
        <dbReference type="EMBL" id="KAF7765100.1"/>
    </source>
</evidence>